<dbReference type="RefSeq" id="WP_076480276.1">
    <property type="nucleotide sequence ID" value="NZ_FTNT01000007.1"/>
</dbReference>
<accession>A0A1N7G7M9</accession>
<dbReference type="EMBL" id="FTNT01000007">
    <property type="protein sequence ID" value="SIS08582.1"/>
    <property type="molecule type" value="Genomic_DNA"/>
</dbReference>
<dbReference type="AlphaFoldDB" id="A0A1N7G7M9"/>
<sequence>MYATASAGMRWLVVEMAGAWGHSAFLQSPRIIDPSVGRAVVRRAEANGMRIVAVRRPGRRIEPVRWRWAIADSRPGAEALFRGEVSGPEELLDIALDGSDGEQAYEPLIAVCAHGKHDRCCAVRGRGVTAAISAEYPDWTWECSHLGGDRFAATALILPHGLCYGRVDSGDPVSVVRSYLEGEVQESLLRGRTSYPHVVQAAQHFAREATGDMRIDALAPVEVELRDGAATVTLTGDRGPIVVELAERLSEPLLSTCSALTAGRVREFVLTSLVVEPES</sequence>
<dbReference type="STRING" id="1344003.SAMN05445060_2570"/>
<protein>
    <submittedName>
        <fullName evidence="1">Sucrase/ferredoxin-like</fullName>
    </submittedName>
</protein>
<organism evidence="1 2">
    <name type="scientific">Williamsia sterculiae</name>
    <dbReference type="NCBI Taxonomy" id="1344003"/>
    <lineage>
        <taxon>Bacteria</taxon>
        <taxon>Bacillati</taxon>
        <taxon>Actinomycetota</taxon>
        <taxon>Actinomycetes</taxon>
        <taxon>Mycobacteriales</taxon>
        <taxon>Nocardiaceae</taxon>
        <taxon>Williamsia</taxon>
    </lineage>
</organism>
<evidence type="ECO:0000313" key="1">
    <source>
        <dbReference type="EMBL" id="SIS08582.1"/>
    </source>
</evidence>
<dbReference type="PANTHER" id="PTHR31902">
    <property type="entry name" value="ACTIN PATCHES DISTAL PROTEIN 1"/>
    <property type="match status" value="1"/>
</dbReference>
<gene>
    <name evidence="1" type="ORF">SAMN05445060_2570</name>
</gene>
<dbReference type="SUPFAM" id="SSF52833">
    <property type="entry name" value="Thioredoxin-like"/>
    <property type="match status" value="1"/>
</dbReference>
<name>A0A1N7G7M9_9NOCA</name>
<keyword evidence="2" id="KW-1185">Reference proteome</keyword>
<dbReference type="OrthoDB" id="3399139at2"/>
<dbReference type="PANTHER" id="PTHR31902:SF22">
    <property type="entry name" value="SLL1203 PROTEIN"/>
    <property type="match status" value="1"/>
</dbReference>
<evidence type="ECO:0000313" key="2">
    <source>
        <dbReference type="Proteomes" id="UP000186218"/>
    </source>
</evidence>
<proteinExistence type="predicted"/>
<dbReference type="Pfam" id="PF06999">
    <property type="entry name" value="Suc_Fer-like"/>
    <property type="match status" value="1"/>
</dbReference>
<reference evidence="1 2" key="1">
    <citation type="submission" date="2017-01" db="EMBL/GenBank/DDBJ databases">
        <authorList>
            <person name="Mah S.A."/>
            <person name="Swanson W.J."/>
            <person name="Moy G.W."/>
            <person name="Vacquier V.D."/>
        </authorList>
    </citation>
    <scope>NUCLEOTIDE SEQUENCE [LARGE SCALE GENOMIC DNA]</scope>
    <source>
        <strain evidence="1 2">CPCC 203464</strain>
    </source>
</reference>
<dbReference type="InterPro" id="IPR009737">
    <property type="entry name" value="Aim32/Apd1-like"/>
</dbReference>
<dbReference type="InterPro" id="IPR036249">
    <property type="entry name" value="Thioredoxin-like_sf"/>
</dbReference>
<dbReference type="Proteomes" id="UP000186218">
    <property type="component" value="Unassembled WGS sequence"/>
</dbReference>